<accession>A0A5B7DW44</accession>
<feature type="region of interest" description="Disordered" evidence="1">
    <location>
        <begin position="49"/>
        <end position="72"/>
    </location>
</feature>
<evidence type="ECO:0000256" key="1">
    <source>
        <dbReference type="SAM" id="MobiDB-lite"/>
    </source>
</evidence>
<evidence type="ECO:0000313" key="3">
    <source>
        <dbReference type="Proteomes" id="UP000324222"/>
    </source>
</evidence>
<dbReference type="AlphaFoldDB" id="A0A5B7DW44"/>
<dbReference type="Proteomes" id="UP000324222">
    <property type="component" value="Unassembled WGS sequence"/>
</dbReference>
<organism evidence="2 3">
    <name type="scientific">Portunus trituberculatus</name>
    <name type="common">Swimming crab</name>
    <name type="synonym">Neptunus trituberculatus</name>
    <dbReference type="NCBI Taxonomy" id="210409"/>
    <lineage>
        <taxon>Eukaryota</taxon>
        <taxon>Metazoa</taxon>
        <taxon>Ecdysozoa</taxon>
        <taxon>Arthropoda</taxon>
        <taxon>Crustacea</taxon>
        <taxon>Multicrustacea</taxon>
        <taxon>Malacostraca</taxon>
        <taxon>Eumalacostraca</taxon>
        <taxon>Eucarida</taxon>
        <taxon>Decapoda</taxon>
        <taxon>Pleocyemata</taxon>
        <taxon>Brachyura</taxon>
        <taxon>Eubrachyura</taxon>
        <taxon>Portunoidea</taxon>
        <taxon>Portunidae</taxon>
        <taxon>Portuninae</taxon>
        <taxon>Portunus</taxon>
    </lineage>
</organism>
<evidence type="ECO:0000313" key="2">
    <source>
        <dbReference type="EMBL" id="MPC25720.1"/>
    </source>
</evidence>
<protein>
    <submittedName>
        <fullName evidence="2">Uncharacterized protein</fullName>
    </submittedName>
</protein>
<reference evidence="2 3" key="1">
    <citation type="submission" date="2019-05" db="EMBL/GenBank/DDBJ databases">
        <title>Another draft genome of Portunus trituberculatus and its Hox gene families provides insights of decapod evolution.</title>
        <authorList>
            <person name="Jeong J.-H."/>
            <person name="Song I."/>
            <person name="Kim S."/>
            <person name="Choi T."/>
            <person name="Kim D."/>
            <person name="Ryu S."/>
            <person name="Kim W."/>
        </authorList>
    </citation>
    <scope>NUCLEOTIDE SEQUENCE [LARGE SCALE GENOMIC DNA]</scope>
    <source>
        <tissue evidence="2">Muscle</tissue>
    </source>
</reference>
<dbReference type="EMBL" id="VSRR010001500">
    <property type="protein sequence ID" value="MPC25720.1"/>
    <property type="molecule type" value="Genomic_DNA"/>
</dbReference>
<keyword evidence="3" id="KW-1185">Reference proteome</keyword>
<name>A0A5B7DW44_PORTR</name>
<sequence length="82" mass="9153">MALVVCFVKKRLITDWQSCKALSACILPSKVCNLHELNSIERHYQDTGDLRTDLRTQTPTPETPLGSPGLSDRMVRAPITIT</sequence>
<comment type="caution">
    <text evidence="2">The sequence shown here is derived from an EMBL/GenBank/DDBJ whole genome shotgun (WGS) entry which is preliminary data.</text>
</comment>
<gene>
    <name evidence="2" type="ORF">E2C01_018842</name>
</gene>
<proteinExistence type="predicted"/>